<dbReference type="EMBL" id="CAJPDQ010000003">
    <property type="protein sequence ID" value="CAF9907424.1"/>
    <property type="molecule type" value="Genomic_DNA"/>
</dbReference>
<dbReference type="Pfam" id="PF17171">
    <property type="entry name" value="GST_C_6"/>
    <property type="match status" value="1"/>
</dbReference>
<dbReference type="Proteomes" id="UP000664169">
    <property type="component" value="Unassembled WGS sequence"/>
</dbReference>
<proteinExistence type="predicted"/>
<sequence length="341" mass="37782">MPSPSAATNTATSSTQSRPQTNQAAPSSTSSWTPKPIRILFSHFPLQTLPANQLPSRTLSLTSRKKHTLFIFTTACADDSSNAAQIPSFNPTCLKWQTYLLMRGIRFGIRPSNNHASPSGSLPFLTPSESPNSKEHNKSTGIGKPIPAGSLQSWINQNSDSTKLQGEDEALILRESAFLSLLEHRVRPAWLHAFYLTANLYSLAAPLYIHSTTTSGLLRTWQTAQLRTAALAEVEKTVPKLDLEVLYHGAESAFEALETALGEGDWFFGREQPGMLDAAVFGYTCLLSNQRLGVEMDGKWSEEETSQRLRGVIHRFKRLRDHQARVSDRYFSMSKTGSQKV</sequence>
<feature type="domain" description="Metaxin glutathione S-transferase" evidence="2">
    <location>
        <begin position="250"/>
        <end position="325"/>
    </location>
</feature>
<dbReference type="PANTHER" id="PTHR12289:SF44">
    <property type="entry name" value="OUTER MEMBRANE PROTEIN (SAM35), PUTATIVE (AFU_ORTHOLOGUE AFUA_1G13180)-RELATED"/>
    <property type="match status" value="1"/>
</dbReference>
<comment type="caution">
    <text evidence="4">The sequence shown here is derived from an EMBL/GenBank/DDBJ whole genome shotgun (WGS) entry which is preliminary data.</text>
</comment>
<gene>
    <name evidence="4" type="ORF">GOMPHAMPRED_005103</name>
</gene>
<dbReference type="PANTHER" id="PTHR12289">
    <property type="entry name" value="METAXIN RELATED"/>
    <property type="match status" value="1"/>
</dbReference>
<dbReference type="GO" id="GO:0007005">
    <property type="term" value="P:mitochondrion organization"/>
    <property type="evidence" value="ECO:0007669"/>
    <property type="project" value="TreeGrafter"/>
</dbReference>
<feature type="region of interest" description="Disordered" evidence="1">
    <location>
        <begin position="116"/>
        <end position="147"/>
    </location>
</feature>
<dbReference type="InterPro" id="IPR012336">
    <property type="entry name" value="Thioredoxin-like_fold"/>
</dbReference>
<organism evidence="4 5">
    <name type="scientific">Gomphillus americanus</name>
    <dbReference type="NCBI Taxonomy" id="1940652"/>
    <lineage>
        <taxon>Eukaryota</taxon>
        <taxon>Fungi</taxon>
        <taxon>Dikarya</taxon>
        <taxon>Ascomycota</taxon>
        <taxon>Pezizomycotina</taxon>
        <taxon>Lecanoromycetes</taxon>
        <taxon>OSLEUM clade</taxon>
        <taxon>Ostropomycetidae</taxon>
        <taxon>Ostropales</taxon>
        <taxon>Graphidaceae</taxon>
        <taxon>Gomphilloideae</taxon>
        <taxon>Gomphillus</taxon>
    </lineage>
</organism>
<evidence type="ECO:0000313" key="5">
    <source>
        <dbReference type="Proteomes" id="UP000664169"/>
    </source>
</evidence>
<feature type="compositionally biased region" description="Polar residues" evidence="1">
    <location>
        <begin position="16"/>
        <end position="31"/>
    </location>
</feature>
<dbReference type="SUPFAM" id="SSF47616">
    <property type="entry name" value="GST C-terminal domain-like"/>
    <property type="match status" value="1"/>
</dbReference>
<evidence type="ECO:0000313" key="4">
    <source>
        <dbReference type="EMBL" id="CAF9907424.1"/>
    </source>
</evidence>
<name>A0A8H3ELJ1_9LECA</name>
<feature type="compositionally biased region" description="Low complexity" evidence="1">
    <location>
        <begin position="1"/>
        <end position="15"/>
    </location>
</feature>
<feature type="region of interest" description="Disordered" evidence="1">
    <location>
        <begin position="1"/>
        <end position="31"/>
    </location>
</feature>
<dbReference type="OrthoDB" id="198787at2759"/>
<dbReference type="Pfam" id="PF17172">
    <property type="entry name" value="GST_N_4"/>
    <property type="match status" value="1"/>
</dbReference>
<keyword evidence="5" id="KW-1185">Reference proteome</keyword>
<feature type="domain" description="Thioredoxin-like fold" evidence="3">
    <location>
        <begin position="91"/>
        <end position="197"/>
    </location>
</feature>
<protein>
    <submittedName>
        <fullName evidence="4">Uncharacterized protein</fullName>
    </submittedName>
</protein>
<evidence type="ECO:0000256" key="1">
    <source>
        <dbReference type="SAM" id="MobiDB-lite"/>
    </source>
</evidence>
<accession>A0A8H3ELJ1</accession>
<dbReference type="InterPro" id="IPR033468">
    <property type="entry name" value="Metaxin_GST"/>
</dbReference>
<dbReference type="InterPro" id="IPR050931">
    <property type="entry name" value="Mito_Protein_Transport_Metaxin"/>
</dbReference>
<dbReference type="InterPro" id="IPR036282">
    <property type="entry name" value="Glutathione-S-Trfase_C_sf"/>
</dbReference>
<dbReference type="GO" id="GO:0001401">
    <property type="term" value="C:SAM complex"/>
    <property type="evidence" value="ECO:0007669"/>
    <property type="project" value="TreeGrafter"/>
</dbReference>
<dbReference type="AlphaFoldDB" id="A0A8H3ELJ1"/>
<reference evidence="4" key="1">
    <citation type="submission" date="2021-03" db="EMBL/GenBank/DDBJ databases">
        <authorList>
            <person name="Tagirdzhanova G."/>
        </authorList>
    </citation>
    <scope>NUCLEOTIDE SEQUENCE</scope>
</reference>
<evidence type="ECO:0000259" key="2">
    <source>
        <dbReference type="Pfam" id="PF17171"/>
    </source>
</evidence>
<evidence type="ECO:0000259" key="3">
    <source>
        <dbReference type="Pfam" id="PF17172"/>
    </source>
</evidence>